<dbReference type="RefSeq" id="WP_006524727.1">
    <property type="nucleotide sequence ID" value="NC_021184.1"/>
</dbReference>
<keyword evidence="1" id="KW-0812">Transmembrane</keyword>
<keyword evidence="1" id="KW-1133">Transmembrane helix</keyword>
<feature type="transmembrane region" description="Helical" evidence="1">
    <location>
        <begin position="6"/>
        <end position="25"/>
    </location>
</feature>
<evidence type="ECO:0000259" key="2">
    <source>
        <dbReference type="Pfam" id="PF05569"/>
    </source>
</evidence>
<dbReference type="Proteomes" id="UP000013520">
    <property type="component" value="Chromosome"/>
</dbReference>
<keyword evidence="1" id="KW-0472">Membrane</keyword>
<dbReference type="Pfam" id="PF05569">
    <property type="entry name" value="Peptidase_M56"/>
    <property type="match status" value="1"/>
</dbReference>
<reference evidence="3 4" key="1">
    <citation type="submission" date="2012-01" db="EMBL/GenBank/DDBJ databases">
        <title>Complete sequence of Desulfotomaculum gibsoniae DSM 7213.</title>
        <authorList>
            <consortium name="US DOE Joint Genome Institute"/>
            <person name="Lucas S."/>
            <person name="Han J."/>
            <person name="Lapidus A."/>
            <person name="Cheng J.-F."/>
            <person name="Goodwin L."/>
            <person name="Pitluck S."/>
            <person name="Peters L."/>
            <person name="Ovchinnikova G."/>
            <person name="Teshima H."/>
            <person name="Detter J.C."/>
            <person name="Han C."/>
            <person name="Tapia R."/>
            <person name="Land M."/>
            <person name="Hauser L."/>
            <person name="Kyrpides N."/>
            <person name="Ivanova N."/>
            <person name="Pagani I."/>
            <person name="Parshina S."/>
            <person name="Plugge C."/>
            <person name="Muyzer G."/>
            <person name="Kuever J."/>
            <person name="Ivanova A."/>
            <person name="Nazina T."/>
            <person name="Klenk H.-P."/>
            <person name="Brambilla E."/>
            <person name="Spring S."/>
            <person name="Stams A.F."/>
            <person name="Woyke T."/>
        </authorList>
    </citation>
    <scope>NUCLEOTIDE SEQUENCE [LARGE SCALE GENOMIC DNA]</scope>
    <source>
        <strain evidence="3 4">DSM 7213</strain>
    </source>
</reference>
<evidence type="ECO:0000256" key="1">
    <source>
        <dbReference type="SAM" id="Phobius"/>
    </source>
</evidence>
<dbReference type="InterPro" id="IPR008756">
    <property type="entry name" value="Peptidase_M56"/>
</dbReference>
<organism evidence="3 4">
    <name type="scientific">Desulfoscipio gibsoniae DSM 7213</name>
    <dbReference type="NCBI Taxonomy" id="767817"/>
    <lineage>
        <taxon>Bacteria</taxon>
        <taxon>Bacillati</taxon>
        <taxon>Bacillota</taxon>
        <taxon>Clostridia</taxon>
        <taxon>Eubacteriales</taxon>
        <taxon>Desulfallaceae</taxon>
        <taxon>Desulfoscipio</taxon>
    </lineage>
</organism>
<keyword evidence="4" id="KW-1185">Reference proteome</keyword>
<gene>
    <name evidence="3" type="ORF">Desgi_4061</name>
</gene>
<dbReference type="STRING" id="767817.Desgi_4061"/>
<evidence type="ECO:0000313" key="3">
    <source>
        <dbReference type="EMBL" id="AGL03329.1"/>
    </source>
</evidence>
<protein>
    <submittedName>
        <fullName evidence="3">BlaR1 peptidase M56</fullName>
    </submittedName>
</protein>
<evidence type="ECO:0000313" key="4">
    <source>
        <dbReference type="Proteomes" id="UP000013520"/>
    </source>
</evidence>
<name>R4KKZ3_9FIRM</name>
<dbReference type="OrthoDB" id="9762883at2"/>
<accession>R4KKZ3</accession>
<dbReference type="EMBL" id="CP003273">
    <property type="protein sequence ID" value="AGL03329.1"/>
    <property type="molecule type" value="Genomic_DNA"/>
</dbReference>
<feature type="transmembrane region" description="Helical" evidence="1">
    <location>
        <begin position="37"/>
        <end position="55"/>
    </location>
</feature>
<sequence length="99" mass="11200">MNDTVKLILSLSLSGSILAGLIFTVKLLFKHKLSKSIQYYLWIVVLFRFMLPFSFEGSITNIKTNVRGRKLSECGPTGGQPGRQYKQFILIAQCSKKRS</sequence>
<proteinExistence type="predicted"/>
<feature type="domain" description="Peptidase M56" evidence="2">
    <location>
        <begin position="8"/>
        <end position="67"/>
    </location>
</feature>
<dbReference type="HOGENOM" id="CLU_2315702_0_0_9"/>
<dbReference type="KEGG" id="dgi:Desgi_4061"/>
<dbReference type="AlphaFoldDB" id="R4KKZ3"/>